<sequence length="403" mass="42692">MVLAAGLAACGKKEEGPQAPGAGAAPPVTVAPPLVKPIVDWDDYIGRFEARQSVEVRPRVTGQVSRIAFRDGQFVRAGDLLYVIDPRPFEAALAQARAEALRARATADLAKTTFARTQKLLDENAVSREEFETDRATLAQAQAAQASAEATAQARALDVTFTRVTAPIAGRMSDRRTDVGTFVTAGTTLMTTVVTLDPIYFVFTGSEAVYLKYQRANQAGTRPSSRVSPNPVDIRLADENEYRWKGKMNFVDNALDTGSGTIRGRAEVRNPQGFLTPGMFGHMRLLGSGSYPGMLIPEDAIVTDQSRKVALVVGADNMVSARPLTLGPNVEGLRVVRSGLNPGDRIIIEGVQRARPGMKVSPKAGKIVPPAPGTGPTVPPFTEPPAASATSASAATSSNPAAQ</sequence>
<dbReference type="NCBIfam" id="TIGR01730">
    <property type="entry name" value="RND_mfp"/>
    <property type="match status" value="1"/>
</dbReference>
<name>A0A7C9GQ15_9SPHN</name>
<reference evidence="8 9" key="1">
    <citation type="submission" date="2019-09" db="EMBL/GenBank/DDBJ databases">
        <title>Polymorphobacter sp. isolated from a lake in China.</title>
        <authorList>
            <person name="Liu Z."/>
        </authorList>
    </citation>
    <scope>NUCLEOTIDE SEQUENCE [LARGE SCALE GENOMIC DNA]</scope>
    <source>
        <strain evidence="8 9">D40P</strain>
    </source>
</reference>
<dbReference type="Gene3D" id="2.40.30.170">
    <property type="match status" value="1"/>
</dbReference>
<evidence type="ECO:0000259" key="7">
    <source>
        <dbReference type="Pfam" id="PF25967"/>
    </source>
</evidence>
<protein>
    <submittedName>
        <fullName evidence="8">Efflux RND transporter periplasmic adaptor subunit</fullName>
    </submittedName>
</protein>
<dbReference type="Pfam" id="PF25876">
    <property type="entry name" value="HH_MFP_RND"/>
    <property type="match status" value="1"/>
</dbReference>
<dbReference type="FunFam" id="2.40.420.20:FF:000001">
    <property type="entry name" value="Efflux RND transporter periplasmic adaptor subunit"/>
    <property type="match status" value="1"/>
</dbReference>
<organism evidence="8 9">
    <name type="scientific">Sandarakinorhabdus fusca</name>
    <dbReference type="NCBI Taxonomy" id="1439888"/>
    <lineage>
        <taxon>Bacteria</taxon>
        <taxon>Pseudomonadati</taxon>
        <taxon>Pseudomonadota</taxon>
        <taxon>Alphaproteobacteria</taxon>
        <taxon>Sphingomonadales</taxon>
        <taxon>Sphingosinicellaceae</taxon>
        <taxon>Sandarakinorhabdus</taxon>
    </lineage>
</organism>
<evidence type="ECO:0000259" key="5">
    <source>
        <dbReference type="Pfam" id="PF25917"/>
    </source>
</evidence>
<dbReference type="Gene3D" id="2.40.50.100">
    <property type="match status" value="1"/>
</dbReference>
<dbReference type="AlphaFoldDB" id="A0A7C9GQ15"/>
<dbReference type="InterPro" id="IPR006143">
    <property type="entry name" value="RND_pump_MFP"/>
</dbReference>
<dbReference type="GO" id="GO:0005886">
    <property type="term" value="C:plasma membrane"/>
    <property type="evidence" value="ECO:0007669"/>
    <property type="project" value="TreeGrafter"/>
</dbReference>
<evidence type="ECO:0000313" key="9">
    <source>
        <dbReference type="Proteomes" id="UP000481327"/>
    </source>
</evidence>
<dbReference type="InterPro" id="IPR058626">
    <property type="entry name" value="MdtA-like_b-barrel"/>
</dbReference>
<accession>A0A7C9GQ15</accession>
<dbReference type="PANTHER" id="PTHR30158">
    <property type="entry name" value="ACRA/E-RELATED COMPONENT OF DRUG EFFLUX TRANSPORTER"/>
    <property type="match status" value="1"/>
</dbReference>
<dbReference type="GO" id="GO:0046677">
    <property type="term" value="P:response to antibiotic"/>
    <property type="evidence" value="ECO:0007669"/>
    <property type="project" value="TreeGrafter"/>
</dbReference>
<dbReference type="Proteomes" id="UP000481327">
    <property type="component" value="Unassembled WGS sequence"/>
</dbReference>
<dbReference type="Pfam" id="PF25944">
    <property type="entry name" value="Beta-barrel_RND"/>
    <property type="match status" value="1"/>
</dbReference>
<dbReference type="Gene3D" id="2.40.420.20">
    <property type="match status" value="1"/>
</dbReference>
<feature type="domain" description="Multidrug resistance protein MdtA-like barrel-sandwich hybrid" evidence="5">
    <location>
        <begin position="53"/>
        <end position="194"/>
    </location>
</feature>
<evidence type="ECO:0000259" key="6">
    <source>
        <dbReference type="Pfam" id="PF25944"/>
    </source>
</evidence>
<dbReference type="EMBL" id="WIOL01000004">
    <property type="protein sequence ID" value="MQT17957.1"/>
    <property type="molecule type" value="Genomic_DNA"/>
</dbReference>
<comment type="subcellular location">
    <subcellularLocation>
        <location evidence="1">Cell envelope</location>
    </subcellularLocation>
</comment>
<dbReference type="Pfam" id="PF25917">
    <property type="entry name" value="BSH_RND"/>
    <property type="match status" value="1"/>
</dbReference>
<dbReference type="Pfam" id="PF25967">
    <property type="entry name" value="RND-MFP_C"/>
    <property type="match status" value="1"/>
</dbReference>
<evidence type="ECO:0000259" key="4">
    <source>
        <dbReference type="Pfam" id="PF25876"/>
    </source>
</evidence>
<dbReference type="InterPro" id="IPR058624">
    <property type="entry name" value="MdtA-like_HH"/>
</dbReference>
<evidence type="ECO:0000313" key="8">
    <source>
        <dbReference type="EMBL" id="MQT17957.1"/>
    </source>
</evidence>
<evidence type="ECO:0000256" key="1">
    <source>
        <dbReference type="ARBA" id="ARBA00004196"/>
    </source>
</evidence>
<comment type="similarity">
    <text evidence="2">Belongs to the membrane fusion protein (MFP) (TC 8.A.1) family.</text>
</comment>
<dbReference type="SUPFAM" id="SSF111369">
    <property type="entry name" value="HlyD-like secretion proteins"/>
    <property type="match status" value="1"/>
</dbReference>
<evidence type="ECO:0000256" key="3">
    <source>
        <dbReference type="SAM" id="MobiDB-lite"/>
    </source>
</evidence>
<feature type="compositionally biased region" description="Pro residues" evidence="3">
    <location>
        <begin position="369"/>
        <end position="383"/>
    </location>
</feature>
<dbReference type="InterPro" id="IPR058627">
    <property type="entry name" value="MdtA-like_C"/>
</dbReference>
<dbReference type="PANTHER" id="PTHR30158:SF24">
    <property type="entry name" value="HLYD FAMILY SECRETION PROTEIN"/>
    <property type="match status" value="1"/>
</dbReference>
<dbReference type="InterPro" id="IPR058625">
    <property type="entry name" value="MdtA-like_BSH"/>
</dbReference>
<feature type="domain" description="Multidrug resistance protein MdtA-like C-terminal permuted SH3" evidence="7">
    <location>
        <begin position="295"/>
        <end position="353"/>
    </location>
</feature>
<dbReference type="GO" id="GO:0030313">
    <property type="term" value="C:cell envelope"/>
    <property type="evidence" value="ECO:0007669"/>
    <property type="project" value="UniProtKB-SubCell"/>
</dbReference>
<feature type="domain" description="Multidrug resistance protein MdtA-like beta-barrel" evidence="6">
    <location>
        <begin position="198"/>
        <end position="285"/>
    </location>
</feature>
<keyword evidence="9" id="KW-1185">Reference proteome</keyword>
<feature type="compositionally biased region" description="Low complexity" evidence="3">
    <location>
        <begin position="384"/>
        <end position="403"/>
    </location>
</feature>
<feature type="domain" description="Multidrug resistance protein MdtA-like alpha-helical hairpin" evidence="4">
    <location>
        <begin position="93"/>
        <end position="157"/>
    </location>
</feature>
<comment type="caution">
    <text evidence="8">The sequence shown here is derived from an EMBL/GenBank/DDBJ whole genome shotgun (WGS) entry which is preliminary data.</text>
</comment>
<proteinExistence type="inferred from homology"/>
<dbReference type="GO" id="GO:0022857">
    <property type="term" value="F:transmembrane transporter activity"/>
    <property type="evidence" value="ECO:0007669"/>
    <property type="project" value="InterPro"/>
</dbReference>
<evidence type="ECO:0000256" key="2">
    <source>
        <dbReference type="ARBA" id="ARBA00009477"/>
    </source>
</evidence>
<feature type="region of interest" description="Disordered" evidence="3">
    <location>
        <begin position="358"/>
        <end position="403"/>
    </location>
</feature>
<gene>
    <name evidence="8" type="ORF">F3168_11880</name>
</gene>
<dbReference type="Gene3D" id="1.10.287.470">
    <property type="entry name" value="Helix hairpin bin"/>
    <property type="match status" value="1"/>
</dbReference>
<dbReference type="OrthoDB" id="9816569at2"/>